<sequence>MKKLVLIIIMFSSHRTLAQSNRSTYFYIDSAQVKNWEVFDDAPFRYYKLTSPLLQNGGQLVCSYNVNDKRLKISRANLSMYHLANTELLIKVAEESIRYNNNRSPIYFILAKGNCLVLHKVKVQNTDRGVDNPGVLVQPPAAIKQKRK</sequence>
<organism evidence="2 3">
    <name type="scientific">Mucilaginibacter terrenus</name>
    <dbReference type="NCBI Taxonomy" id="2482727"/>
    <lineage>
        <taxon>Bacteria</taxon>
        <taxon>Pseudomonadati</taxon>
        <taxon>Bacteroidota</taxon>
        <taxon>Sphingobacteriia</taxon>
        <taxon>Sphingobacteriales</taxon>
        <taxon>Sphingobacteriaceae</taxon>
        <taxon>Mucilaginibacter</taxon>
    </lineage>
</organism>
<gene>
    <name evidence="2" type="ORF">DYU05_13365</name>
</gene>
<feature type="signal peptide" evidence="1">
    <location>
        <begin position="1"/>
        <end position="18"/>
    </location>
</feature>
<dbReference type="Proteomes" id="UP000260823">
    <property type="component" value="Unassembled WGS sequence"/>
</dbReference>
<dbReference type="AlphaFoldDB" id="A0A3E2NQB7"/>
<dbReference type="EMBL" id="QWDE01000002">
    <property type="protein sequence ID" value="RFZ83131.1"/>
    <property type="molecule type" value="Genomic_DNA"/>
</dbReference>
<name>A0A3E2NQB7_9SPHI</name>
<evidence type="ECO:0000256" key="1">
    <source>
        <dbReference type="SAM" id="SignalP"/>
    </source>
</evidence>
<comment type="caution">
    <text evidence="2">The sequence shown here is derived from an EMBL/GenBank/DDBJ whole genome shotgun (WGS) entry which is preliminary data.</text>
</comment>
<keyword evidence="3" id="KW-1185">Reference proteome</keyword>
<feature type="chain" id="PRO_5017724981" evidence="1">
    <location>
        <begin position="19"/>
        <end position="148"/>
    </location>
</feature>
<evidence type="ECO:0000313" key="3">
    <source>
        <dbReference type="Proteomes" id="UP000260823"/>
    </source>
</evidence>
<proteinExistence type="predicted"/>
<keyword evidence="1" id="KW-0732">Signal</keyword>
<accession>A0A3E2NQB7</accession>
<evidence type="ECO:0000313" key="2">
    <source>
        <dbReference type="EMBL" id="RFZ83131.1"/>
    </source>
</evidence>
<protein>
    <submittedName>
        <fullName evidence="2">Uncharacterized protein</fullName>
    </submittedName>
</protein>
<reference evidence="2 3" key="1">
    <citation type="submission" date="2018-08" db="EMBL/GenBank/DDBJ databases">
        <title>Mucilaginibacter terrae sp. nov., isolated from manganese diggings.</title>
        <authorList>
            <person name="Huang Y."/>
            <person name="Zhou Z."/>
        </authorList>
    </citation>
    <scope>NUCLEOTIDE SEQUENCE [LARGE SCALE GENOMIC DNA]</scope>
    <source>
        <strain evidence="2 3">ZH6</strain>
    </source>
</reference>